<dbReference type="Pfam" id="PF01609">
    <property type="entry name" value="DDE_Tnp_1"/>
    <property type="match status" value="1"/>
</dbReference>
<gene>
    <name evidence="2" type="ORF">metaSSY_00710</name>
</gene>
<organism evidence="2">
    <name type="scientific">uncultured bacterium BAC25G1</name>
    <dbReference type="NCBI Taxonomy" id="1329523"/>
    <lineage>
        <taxon>Bacteria</taxon>
        <taxon>environmental samples</taxon>
    </lineage>
</organism>
<evidence type="ECO:0000313" key="2">
    <source>
        <dbReference type="EMBL" id="AGK84825.1"/>
    </source>
</evidence>
<dbReference type="AlphaFoldDB" id="R4JGC4"/>
<dbReference type="PANTHER" id="PTHR30007">
    <property type="entry name" value="PHP DOMAIN PROTEIN"/>
    <property type="match status" value="1"/>
</dbReference>
<proteinExistence type="predicted"/>
<sequence length="171" mass="19645">MRIRRKRGQNGCPRVGALDAQSVKWGNRQSDNGFDANKKVKGIKRNIVVDRNGFILARTVDNAGVHDSRLAYPLCKQTAFFWPTLKKILVDRGYRGEIADKVMSDFMIELEVSNTPNGTKGFTPKPLRWVVERTFAWLDGFRRLTRNYEQTNESAEEMIDFATIKLLINHI</sequence>
<protein>
    <submittedName>
        <fullName evidence="2">IS5 family transposase</fullName>
    </submittedName>
</protein>
<name>R4JGC4_9BACT</name>
<dbReference type="GO" id="GO:0004803">
    <property type="term" value="F:transposase activity"/>
    <property type="evidence" value="ECO:0007669"/>
    <property type="project" value="InterPro"/>
</dbReference>
<accession>R4JGC4</accession>
<dbReference type="GO" id="GO:0003677">
    <property type="term" value="F:DNA binding"/>
    <property type="evidence" value="ECO:0007669"/>
    <property type="project" value="InterPro"/>
</dbReference>
<evidence type="ECO:0000259" key="1">
    <source>
        <dbReference type="Pfam" id="PF01609"/>
    </source>
</evidence>
<dbReference type="EMBL" id="KC595277">
    <property type="protein sequence ID" value="AGK84825.1"/>
    <property type="molecule type" value="Genomic_DNA"/>
</dbReference>
<feature type="domain" description="Transposase IS4-like" evidence="1">
    <location>
        <begin position="11"/>
        <end position="158"/>
    </location>
</feature>
<dbReference type="GO" id="GO:0006313">
    <property type="term" value="P:DNA transposition"/>
    <property type="evidence" value="ECO:0007669"/>
    <property type="project" value="InterPro"/>
</dbReference>
<dbReference type="PANTHER" id="PTHR30007:SF0">
    <property type="entry name" value="TRANSPOSASE"/>
    <property type="match status" value="1"/>
</dbReference>
<reference evidence="2" key="1">
    <citation type="journal article" date="2013" name="Appl. Environ. Microbiol.">
        <title>Functional screening of a metagenomic library reveals operons responsible for enhanced intestinal colonization by gut commensal microbes.</title>
        <authorList>
            <person name="Yoon M.Y."/>
            <person name="Lee K.M."/>
            <person name="Yoon Y."/>
            <person name="Go J."/>
            <person name="Park Y."/>
            <person name="Cho Y.J."/>
            <person name="Tannock G.W."/>
            <person name="Yoon S.S."/>
        </authorList>
    </citation>
    <scope>NUCLEOTIDE SEQUENCE</scope>
</reference>
<dbReference type="InterPro" id="IPR002559">
    <property type="entry name" value="Transposase_11"/>
</dbReference>